<evidence type="ECO:0000313" key="8">
    <source>
        <dbReference type="Proteomes" id="UP001205740"/>
    </source>
</evidence>
<name>A0ABT1GZS0_9NOCA</name>
<dbReference type="Gene3D" id="3.40.830.10">
    <property type="entry name" value="LigB-like"/>
    <property type="match status" value="1"/>
</dbReference>
<keyword evidence="7" id="KW-0223">Dioxygenase</keyword>
<dbReference type="RefSeq" id="WP_253654088.1">
    <property type="nucleotide sequence ID" value="NZ_BAAAOE010000003.1"/>
</dbReference>
<feature type="domain" description="Extradiol ring-cleavage dioxygenase class III enzyme subunit B" evidence="6">
    <location>
        <begin position="32"/>
        <end position="239"/>
    </location>
</feature>
<dbReference type="Proteomes" id="UP001205740">
    <property type="component" value="Unassembled WGS sequence"/>
</dbReference>
<dbReference type="InterPro" id="IPR004183">
    <property type="entry name" value="Xdiol_dOase_suB"/>
</dbReference>
<protein>
    <submittedName>
        <fullName evidence="7">Aromatic ring-opening dioxygenase, catalytic subunit, LigB family</fullName>
    </submittedName>
</protein>
<keyword evidence="4" id="KW-0862">Zinc</keyword>
<evidence type="ECO:0000256" key="5">
    <source>
        <dbReference type="ARBA" id="ARBA00023002"/>
    </source>
</evidence>
<proteinExistence type="inferred from homology"/>
<dbReference type="PANTHER" id="PTHR30096">
    <property type="entry name" value="4,5-DOPA DIOXYGENASE EXTRADIOL-LIKE PROTEIN"/>
    <property type="match status" value="1"/>
</dbReference>
<evidence type="ECO:0000256" key="1">
    <source>
        <dbReference type="ARBA" id="ARBA00001947"/>
    </source>
</evidence>
<evidence type="ECO:0000256" key="4">
    <source>
        <dbReference type="ARBA" id="ARBA00022833"/>
    </source>
</evidence>
<evidence type="ECO:0000313" key="7">
    <source>
        <dbReference type="EMBL" id="MCP2160498.1"/>
    </source>
</evidence>
<evidence type="ECO:0000256" key="3">
    <source>
        <dbReference type="ARBA" id="ARBA00022723"/>
    </source>
</evidence>
<dbReference type="PANTHER" id="PTHR30096:SF0">
    <property type="entry name" value="4,5-DOPA DIOXYGENASE EXTRADIOL-LIKE PROTEIN"/>
    <property type="match status" value="1"/>
</dbReference>
<evidence type="ECO:0000259" key="6">
    <source>
        <dbReference type="Pfam" id="PF02900"/>
    </source>
</evidence>
<keyword evidence="8" id="KW-1185">Reference proteome</keyword>
<gene>
    <name evidence="7" type="ORF">LX12_001685</name>
</gene>
<organism evidence="7 8">
    <name type="scientific">Williamsia serinedens</name>
    <dbReference type="NCBI Taxonomy" id="391736"/>
    <lineage>
        <taxon>Bacteria</taxon>
        <taxon>Bacillati</taxon>
        <taxon>Actinomycetota</taxon>
        <taxon>Actinomycetes</taxon>
        <taxon>Mycobacteriales</taxon>
        <taxon>Nocardiaceae</taxon>
        <taxon>Williamsia</taxon>
    </lineage>
</organism>
<dbReference type="CDD" id="cd07363">
    <property type="entry name" value="45_DOPA_Dioxygenase"/>
    <property type="match status" value="1"/>
</dbReference>
<reference evidence="7 8" key="1">
    <citation type="submission" date="2022-06" db="EMBL/GenBank/DDBJ databases">
        <title>Genomic Encyclopedia of Archaeal and Bacterial Type Strains, Phase II (KMG-II): from individual species to whole genera.</title>
        <authorList>
            <person name="Goeker M."/>
        </authorList>
    </citation>
    <scope>NUCLEOTIDE SEQUENCE [LARGE SCALE GENOMIC DNA]</scope>
    <source>
        <strain evidence="7 8">DSM 45037</strain>
    </source>
</reference>
<dbReference type="GO" id="GO:0051213">
    <property type="term" value="F:dioxygenase activity"/>
    <property type="evidence" value="ECO:0007669"/>
    <property type="project" value="UniProtKB-KW"/>
</dbReference>
<dbReference type="EMBL" id="JAMTCG010000003">
    <property type="protein sequence ID" value="MCP2160498.1"/>
    <property type="molecule type" value="Genomic_DNA"/>
</dbReference>
<dbReference type="Pfam" id="PF02900">
    <property type="entry name" value="LigB"/>
    <property type="match status" value="1"/>
</dbReference>
<dbReference type="SUPFAM" id="SSF53213">
    <property type="entry name" value="LigB-like"/>
    <property type="match status" value="1"/>
</dbReference>
<comment type="cofactor">
    <cofactor evidence="1">
        <name>Zn(2+)</name>
        <dbReference type="ChEBI" id="CHEBI:29105"/>
    </cofactor>
</comment>
<dbReference type="PIRSF" id="PIRSF006157">
    <property type="entry name" value="Doxgns_DODA"/>
    <property type="match status" value="1"/>
</dbReference>
<comment type="caution">
    <text evidence="7">The sequence shown here is derived from an EMBL/GenBank/DDBJ whole genome shotgun (WGS) entry which is preliminary data.</text>
</comment>
<accession>A0ABT1GZS0</accession>
<dbReference type="InterPro" id="IPR014436">
    <property type="entry name" value="Extradiol_dOase_DODA"/>
</dbReference>
<evidence type="ECO:0000256" key="2">
    <source>
        <dbReference type="ARBA" id="ARBA00007581"/>
    </source>
</evidence>
<keyword evidence="5" id="KW-0560">Oxidoreductase</keyword>
<sequence>MSTITRLPALFISHGAPPLLDDTRWVGELRDLAASLPRPTAILVLSAHWESAPLTIGSTDAATPLTYDFWGFEDRFYRLSYDSPGAPDLARRVAAMMPDPIAVRHDDERRLDHGAFVPLSVMYPDADIPVLQVSLPTLEPESLMDLGRRLRDLRDEGVLVLGSGFTTHGLPYLTDPTPTATPPGWSAEFDAWAAERLAAADVDGLVDFRTRAPGMPYAHPTIEHFAPLFVALGASDDPGQVPDQVIDGFWMGLSKRSITLR</sequence>
<keyword evidence="3" id="KW-0479">Metal-binding</keyword>
<comment type="similarity">
    <text evidence="2">Belongs to the DODA-type extradiol aromatic ring-opening dioxygenase family.</text>
</comment>